<gene>
    <name evidence="5" type="ORF">S01H1_84668</name>
</gene>
<feature type="non-terminal residue" evidence="5">
    <location>
        <position position="123"/>
    </location>
</feature>
<dbReference type="SUPFAM" id="SSF102215">
    <property type="entry name" value="Creatininase"/>
    <property type="match status" value="1"/>
</dbReference>
<feature type="non-terminal residue" evidence="5">
    <location>
        <position position="1"/>
    </location>
</feature>
<keyword evidence="2" id="KW-0479">Metal-binding</keyword>
<reference evidence="5" key="1">
    <citation type="journal article" date="2014" name="Front. Microbiol.">
        <title>High frequency of phylogenetically diverse reductive dehalogenase-homologous genes in deep subseafloor sedimentary metagenomes.</title>
        <authorList>
            <person name="Kawai M."/>
            <person name="Futagami T."/>
            <person name="Toyoda A."/>
            <person name="Takaki Y."/>
            <person name="Nishi S."/>
            <person name="Hori S."/>
            <person name="Arai W."/>
            <person name="Tsubouchi T."/>
            <person name="Morono Y."/>
            <person name="Uchiyama I."/>
            <person name="Ito T."/>
            <person name="Fujiyama A."/>
            <person name="Inagaki F."/>
            <person name="Takami H."/>
        </authorList>
    </citation>
    <scope>NUCLEOTIDE SEQUENCE</scope>
    <source>
        <strain evidence="5">Expedition CK06-06</strain>
    </source>
</reference>
<accession>X0Y8A8</accession>
<dbReference type="InterPro" id="IPR003785">
    <property type="entry name" value="Creatininase/forma_Hydrolase"/>
</dbReference>
<dbReference type="GO" id="GO:0009231">
    <property type="term" value="P:riboflavin biosynthetic process"/>
    <property type="evidence" value="ECO:0007669"/>
    <property type="project" value="TreeGrafter"/>
</dbReference>
<dbReference type="GO" id="GO:0046872">
    <property type="term" value="F:metal ion binding"/>
    <property type="evidence" value="ECO:0007669"/>
    <property type="project" value="UniProtKB-KW"/>
</dbReference>
<dbReference type="InterPro" id="IPR024087">
    <property type="entry name" value="Creatininase-like_sf"/>
</dbReference>
<evidence type="ECO:0000256" key="4">
    <source>
        <dbReference type="ARBA" id="ARBA00022833"/>
    </source>
</evidence>
<comment type="caution">
    <text evidence="5">The sequence shown here is derived from an EMBL/GenBank/DDBJ whole genome shotgun (WGS) entry which is preliminary data.</text>
</comment>
<dbReference type="Gene3D" id="3.40.50.10310">
    <property type="entry name" value="Creatininase"/>
    <property type="match status" value="1"/>
</dbReference>
<evidence type="ECO:0000256" key="3">
    <source>
        <dbReference type="ARBA" id="ARBA00022801"/>
    </source>
</evidence>
<evidence type="ECO:0000313" key="5">
    <source>
        <dbReference type="EMBL" id="GAG43522.1"/>
    </source>
</evidence>
<dbReference type="Pfam" id="PF02633">
    <property type="entry name" value="Creatininase"/>
    <property type="match status" value="1"/>
</dbReference>
<evidence type="ECO:0008006" key="6">
    <source>
        <dbReference type="Google" id="ProtNLM"/>
    </source>
</evidence>
<name>X0Y8A8_9ZZZZ</name>
<sequence length="123" mass="14102">YRHIVYEIAKGLIFHGFNKVVFVSHHGSNIKVVDDVLRRIRYETDCFICWYKTPTEREYSILKDIIEGPPEETPGWHAGEIETSTVMAFNETLVDMEEAVKDKTHAPAWMGPKFSKKDGSATV</sequence>
<dbReference type="EMBL" id="BARS01057869">
    <property type="protein sequence ID" value="GAG43522.1"/>
    <property type="molecule type" value="Genomic_DNA"/>
</dbReference>
<dbReference type="GO" id="GO:0016811">
    <property type="term" value="F:hydrolase activity, acting on carbon-nitrogen (but not peptide) bonds, in linear amides"/>
    <property type="evidence" value="ECO:0007669"/>
    <property type="project" value="TreeGrafter"/>
</dbReference>
<dbReference type="PANTHER" id="PTHR35005:SF1">
    <property type="entry name" value="2-AMINO-5-FORMYLAMINO-6-RIBOSYLAMINOPYRIMIDIN-4(3H)-ONE 5'-MONOPHOSPHATE DEFORMYLASE"/>
    <property type="match status" value="1"/>
</dbReference>
<proteinExistence type="predicted"/>
<evidence type="ECO:0000256" key="1">
    <source>
        <dbReference type="ARBA" id="ARBA00001947"/>
    </source>
</evidence>
<dbReference type="PANTHER" id="PTHR35005">
    <property type="entry name" value="3-DEHYDRO-SCYLLO-INOSOSE HYDROLASE"/>
    <property type="match status" value="1"/>
</dbReference>
<organism evidence="5">
    <name type="scientific">marine sediment metagenome</name>
    <dbReference type="NCBI Taxonomy" id="412755"/>
    <lineage>
        <taxon>unclassified sequences</taxon>
        <taxon>metagenomes</taxon>
        <taxon>ecological metagenomes</taxon>
    </lineage>
</organism>
<keyword evidence="4" id="KW-0862">Zinc</keyword>
<keyword evidence="3" id="KW-0378">Hydrolase</keyword>
<protein>
    <recommendedName>
        <fullName evidence="6">Creatinine amidohydrolase</fullName>
    </recommendedName>
</protein>
<evidence type="ECO:0000256" key="2">
    <source>
        <dbReference type="ARBA" id="ARBA00022723"/>
    </source>
</evidence>
<dbReference type="AlphaFoldDB" id="X0Y8A8"/>
<comment type="cofactor">
    <cofactor evidence="1">
        <name>Zn(2+)</name>
        <dbReference type="ChEBI" id="CHEBI:29105"/>
    </cofactor>
</comment>